<keyword evidence="3" id="KW-1185">Reference proteome</keyword>
<evidence type="ECO:0000313" key="3">
    <source>
        <dbReference type="Proteomes" id="UP000823775"/>
    </source>
</evidence>
<feature type="region of interest" description="Disordered" evidence="1">
    <location>
        <begin position="1"/>
        <end position="98"/>
    </location>
</feature>
<name>A0ABS8WLY7_DATST</name>
<feature type="compositionally biased region" description="Basic residues" evidence="1">
    <location>
        <begin position="175"/>
        <end position="186"/>
    </location>
</feature>
<accession>A0ABS8WLY7</accession>
<comment type="caution">
    <text evidence="2">The sequence shown here is derived from an EMBL/GenBank/DDBJ whole genome shotgun (WGS) entry which is preliminary data.</text>
</comment>
<dbReference type="EMBL" id="JACEIK010008178">
    <property type="protein sequence ID" value="MCE3051114.1"/>
    <property type="molecule type" value="Genomic_DNA"/>
</dbReference>
<evidence type="ECO:0000313" key="2">
    <source>
        <dbReference type="EMBL" id="MCE3051114.1"/>
    </source>
</evidence>
<evidence type="ECO:0000256" key="1">
    <source>
        <dbReference type="SAM" id="MobiDB-lite"/>
    </source>
</evidence>
<feature type="compositionally biased region" description="Polar residues" evidence="1">
    <location>
        <begin position="28"/>
        <end position="37"/>
    </location>
</feature>
<feature type="compositionally biased region" description="Gly residues" evidence="1">
    <location>
        <begin position="1"/>
        <end position="11"/>
    </location>
</feature>
<reference evidence="2 3" key="1">
    <citation type="journal article" date="2021" name="BMC Genomics">
        <title>Datura genome reveals duplications of psychoactive alkaloid biosynthetic genes and high mutation rate following tissue culture.</title>
        <authorList>
            <person name="Rajewski A."/>
            <person name="Carter-House D."/>
            <person name="Stajich J."/>
            <person name="Litt A."/>
        </authorList>
    </citation>
    <scope>NUCLEOTIDE SEQUENCE [LARGE SCALE GENOMIC DNA]</scope>
    <source>
        <strain evidence="2">AR-01</strain>
    </source>
</reference>
<protein>
    <submittedName>
        <fullName evidence="2">Uncharacterized protein</fullName>
    </submittedName>
</protein>
<dbReference type="Proteomes" id="UP000823775">
    <property type="component" value="Unassembled WGS sequence"/>
</dbReference>
<feature type="region of interest" description="Disordered" evidence="1">
    <location>
        <begin position="136"/>
        <end position="186"/>
    </location>
</feature>
<gene>
    <name evidence="2" type="ORF">HAX54_048925</name>
</gene>
<proteinExistence type="predicted"/>
<sequence>MLVVGGVGGKVDGQEDVSRGLNGAIDSTIPTKKATPNAQKRKEAQKKKAKFEAAQIASHHDKDPQNFGKEVASDLITSDVQTPVRNLNTSGSKDFDADEYKQIILKDDTESDSEEEPRNTAYDAHAMRLLQAFGATTSQMSDAQVKEFTDRQGLSSRRASHFSPGSGTGPPATRTRLRVKTLHPHD</sequence>
<organism evidence="2 3">
    <name type="scientific">Datura stramonium</name>
    <name type="common">Jimsonweed</name>
    <name type="synonym">Common thornapple</name>
    <dbReference type="NCBI Taxonomy" id="4076"/>
    <lineage>
        <taxon>Eukaryota</taxon>
        <taxon>Viridiplantae</taxon>
        <taxon>Streptophyta</taxon>
        <taxon>Embryophyta</taxon>
        <taxon>Tracheophyta</taxon>
        <taxon>Spermatophyta</taxon>
        <taxon>Magnoliopsida</taxon>
        <taxon>eudicotyledons</taxon>
        <taxon>Gunneridae</taxon>
        <taxon>Pentapetalae</taxon>
        <taxon>asterids</taxon>
        <taxon>lamiids</taxon>
        <taxon>Solanales</taxon>
        <taxon>Solanaceae</taxon>
        <taxon>Solanoideae</taxon>
        <taxon>Datureae</taxon>
        <taxon>Datura</taxon>
    </lineage>
</organism>
<feature type="compositionally biased region" description="Polar residues" evidence="1">
    <location>
        <begin position="75"/>
        <end position="92"/>
    </location>
</feature>